<feature type="region of interest" description="Disordered" evidence="4">
    <location>
        <begin position="331"/>
        <end position="396"/>
    </location>
</feature>
<organism evidence="5 6">
    <name type="scientific">Rehmannia glutinosa</name>
    <name type="common">Chinese foxglove</name>
    <dbReference type="NCBI Taxonomy" id="99300"/>
    <lineage>
        <taxon>Eukaryota</taxon>
        <taxon>Viridiplantae</taxon>
        <taxon>Streptophyta</taxon>
        <taxon>Embryophyta</taxon>
        <taxon>Tracheophyta</taxon>
        <taxon>Spermatophyta</taxon>
        <taxon>Magnoliopsida</taxon>
        <taxon>eudicotyledons</taxon>
        <taxon>Gunneridae</taxon>
        <taxon>Pentapetalae</taxon>
        <taxon>asterids</taxon>
        <taxon>lamiids</taxon>
        <taxon>Lamiales</taxon>
        <taxon>Orobanchaceae</taxon>
        <taxon>Rehmannieae</taxon>
        <taxon>Rehmannia</taxon>
    </lineage>
</organism>
<proteinExistence type="predicted"/>
<feature type="compositionally biased region" description="Polar residues" evidence="4">
    <location>
        <begin position="116"/>
        <end position="125"/>
    </location>
</feature>
<dbReference type="PANTHER" id="PTHR33388">
    <property type="entry name" value="OS01G0212500 PROTEIN"/>
    <property type="match status" value="1"/>
</dbReference>
<feature type="compositionally biased region" description="Gly residues" evidence="4">
    <location>
        <begin position="15"/>
        <end position="31"/>
    </location>
</feature>
<evidence type="ECO:0000313" key="6">
    <source>
        <dbReference type="Proteomes" id="UP001318860"/>
    </source>
</evidence>
<sequence>MAQEEHFLSSSHSGSAGGGGGSGGGSGGGGVSCNRSKNVKQKKVPQRGLGVAQLEKIRLEEQRKKEALQAANVLANNAIGSASDPSFGPNLSHSPNSVQLPASPNALYRSAPLGPTQMTKQSNGNGDEIGLQAVSSPGNGSWPRLDSLGFSFSPQVNVQYEPNTGPVVPLTGVPQRSYQFQRPPSSVVNASSGISPPFVLSSQMEPPSIQSFCGNNYTSLWPEEDKIVGMKRPYPFSLESPPPTPSFLRNSHPTFAASRSRSDELPSSSSGYTAQTEPRNKYIRDGPSNSTPLPEQNPSEVIKDDVTLNGDFLTLAPPAFACPPLNSKNKHPFDYSGHQGPEISDNKSLPSQQGPSVSKEQPFSFFPIKSPTDQITDHVRNNNGDKGEQIDLNLKL</sequence>
<feature type="region of interest" description="Disordered" evidence="4">
    <location>
        <begin position="1"/>
        <end position="50"/>
    </location>
</feature>
<evidence type="ECO:0000256" key="4">
    <source>
        <dbReference type="SAM" id="MobiDB-lite"/>
    </source>
</evidence>
<feature type="region of interest" description="Disordered" evidence="4">
    <location>
        <begin position="79"/>
        <end position="129"/>
    </location>
</feature>
<evidence type="ECO:0000313" key="5">
    <source>
        <dbReference type="EMBL" id="KAK6157340.1"/>
    </source>
</evidence>
<keyword evidence="3" id="KW-0804">Transcription</keyword>
<reference evidence="5 6" key="1">
    <citation type="journal article" date="2021" name="Comput. Struct. Biotechnol. J.">
        <title>De novo genome assembly of the potent medicinal plant Rehmannia glutinosa using nanopore technology.</title>
        <authorList>
            <person name="Ma L."/>
            <person name="Dong C."/>
            <person name="Song C."/>
            <person name="Wang X."/>
            <person name="Zheng X."/>
            <person name="Niu Y."/>
            <person name="Chen S."/>
            <person name="Feng W."/>
        </authorList>
    </citation>
    <scope>NUCLEOTIDE SEQUENCE [LARGE SCALE GENOMIC DNA]</scope>
    <source>
        <strain evidence="5">DH-2019</strain>
    </source>
</reference>
<dbReference type="InterPro" id="IPR040356">
    <property type="entry name" value="SPEAR"/>
</dbReference>
<feature type="compositionally biased region" description="Basic and acidic residues" evidence="4">
    <location>
        <begin position="375"/>
        <end position="389"/>
    </location>
</feature>
<gene>
    <name evidence="5" type="ORF">DH2020_011588</name>
</gene>
<dbReference type="EMBL" id="JABTTQ020000005">
    <property type="protein sequence ID" value="KAK6157340.1"/>
    <property type="molecule type" value="Genomic_DNA"/>
</dbReference>
<evidence type="ECO:0000256" key="2">
    <source>
        <dbReference type="ARBA" id="ARBA00023015"/>
    </source>
</evidence>
<protein>
    <submittedName>
        <fullName evidence="5">Uncharacterized protein</fullName>
    </submittedName>
</protein>
<comment type="caution">
    <text evidence="5">The sequence shown here is derived from an EMBL/GenBank/DDBJ whole genome shotgun (WGS) entry which is preliminary data.</text>
</comment>
<dbReference type="Proteomes" id="UP001318860">
    <property type="component" value="Unassembled WGS sequence"/>
</dbReference>
<feature type="region of interest" description="Disordered" evidence="4">
    <location>
        <begin position="233"/>
        <end position="300"/>
    </location>
</feature>
<evidence type="ECO:0000256" key="1">
    <source>
        <dbReference type="ARBA" id="ARBA00022491"/>
    </source>
</evidence>
<feature type="compositionally biased region" description="Polar residues" evidence="4">
    <location>
        <begin position="79"/>
        <end position="102"/>
    </location>
</feature>
<keyword evidence="2" id="KW-0805">Transcription regulation</keyword>
<accession>A0ABR0XE26</accession>
<dbReference type="PANTHER" id="PTHR33388:SF1">
    <property type="entry name" value="PROTEIN SPEAR2"/>
    <property type="match status" value="1"/>
</dbReference>
<feature type="compositionally biased region" description="Polar residues" evidence="4">
    <location>
        <begin position="287"/>
        <end position="299"/>
    </location>
</feature>
<feature type="compositionally biased region" description="Polar residues" evidence="4">
    <location>
        <begin position="346"/>
        <end position="361"/>
    </location>
</feature>
<evidence type="ECO:0000256" key="3">
    <source>
        <dbReference type="ARBA" id="ARBA00023163"/>
    </source>
</evidence>
<name>A0ABR0XE26_REHGL</name>
<keyword evidence="6" id="KW-1185">Reference proteome</keyword>
<keyword evidence="1" id="KW-0678">Repressor</keyword>